<accession>A0A381RU20</accession>
<dbReference type="CDD" id="cd24049">
    <property type="entry name" value="ASKHA_NBD_PilM"/>
    <property type="match status" value="1"/>
</dbReference>
<dbReference type="InterPro" id="IPR043129">
    <property type="entry name" value="ATPase_NBD"/>
</dbReference>
<gene>
    <name evidence="2" type="ORF">METZ01_LOCUS47568</name>
</gene>
<dbReference type="Pfam" id="PF11104">
    <property type="entry name" value="PilM_2"/>
    <property type="match status" value="1"/>
</dbReference>
<proteinExistence type="predicted"/>
<dbReference type="PIRSF" id="PIRSF019169">
    <property type="entry name" value="PilM"/>
    <property type="match status" value="1"/>
</dbReference>
<protein>
    <recommendedName>
        <fullName evidence="1">SHS2 domain-containing protein</fullName>
    </recommendedName>
</protein>
<evidence type="ECO:0000313" key="2">
    <source>
        <dbReference type="EMBL" id="SUZ94714.1"/>
    </source>
</evidence>
<name>A0A381RU20_9ZZZZ</name>
<sequence>MFLGLDIGRQYVKMVAMNKTKDGYKLLDAGQRLVPDPNQAFDPDKIEIHHWVMAIKELLRQQGLNPKKIKTLATGISGASASVKQITTMEMPNEELESAMTFEARKHIPMDGTDAVIDYQILGSNEKEVDKIDVGLVACTKGVLNAHVDLLKECGLKPGVIDVDPIAVTNTFTFLKDMPDDGLAVLLDIGALSSSLVVWGSGQQYFTRDLPIGGHHFVKEVVEKKEIKYTEAQDLLYKEGVSVVLKSKSGDDQSALSVTQRSVFDNLVEDIRRSLRFYAKQTGQSFFLKILLTGGAAETPGLADLINSKLSIDCDVLDPFDGVEGADILSVDNPSQYVLAMGLCIRAGME</sequence>
<evidence type="ECO:0000259" key="1">
    <source>
        <dbReference type="SMART" id="SM00842"/>
    </source>
</evidence>
<dbReference type="PANTHER" id="PTHR32432:SF3">
    <property type="entry name" value="ETHANOLAMINE UTILIZATION PROTEIN EUTJ"/>
    <property type="match status" value="1"/>
</dbReference>
<dbReference type="NCBIfam" id="TIGR01175">
    <property type="entry name" value="pilM"/>
    <property type="match status" value="1"/>
</dbReference>
<dbReference type="SUPFAM" id="SSF53067">
    <property type="entry name" value="Actin-like ATPase domain"/>
    <property type="match status" value="2"/>
</dbReference>
<dbReference type="SMART" id="SM00842">
    <property type="entry name" value="FtsA"/>
    <property type="match status" value="1"/>
</dbReference>
<dbReference type="InterPro" id="IPR005883">
    <property type="entry name" value="PilM"/>
</dbReference>
<dbReference type="Gene3D" id="3.30.420.40">
    <property type="match status" value="2"/>
</dbReference>
<dbReference type="EMBL" id="UINC01002260">
    <property type="protein sequence ID" value="SUZ94714.1"/>
    <property type="molecule type" value="Genomic_DNA"/>
</dbReference>
<feature type="domain" description="SHS2" evidence="1">
    <location>
        <begin position="2"/>
        <end position="172"/>
    </location>
</feature>
<organism evidence="2">
    <name type="scientific">marine metagenome</name>
    <dbReference type="NCBI Taxonomy" id="408172"/>
    <lineage>
        <taxon>unclassified sequences</taxon>
        <taxon>metagenomes</taxon>
        <taxon>ecological metagenomes</taxon>
    </lineage>
</organism>
<dbReference type="Gene3D" id="3.30.1490.300">
    <property type="match status" value="1"/>
</dbReference>
<dbReference type="InterPro" id="IPR003494">
    <property type="entry name" value="SHS2_FtsA"/>
</dbReference>
<dbReference type="GO" id="GO:0051301">
    <property type="term" value="P:cell division"/>
    <property type="evidence" value="ECO:0007669"/>
    <property type="project" value="InterPro"/>
</dbReference>
<dbReference type="AlphaFoldDB" id="A0A381RU20"/>
<reference evidence="2" key="1">
    <citation type="submission" date="2018-05" db="EMBL/GenBank/DDBJ databases">
        <authorList>
            <person name="Lanie J.A."/>
            <person name="Ng W.-L."/>
            <person name="Kazmierczak K.M."/>
            <person name="Andrzejewski T.M."/>
            <person name="Davidsen T.M."/>
            <person name="Wayne K.J."/>
            <person name="Tettelin H."/>
            <person name="Glass J.I."/>
            <person name="Rusch D."/>
            <person name="Podicherti R."/>
            <person name="Tsui H.-C.T."/>
            <person name="Winkler M.E."/>
        </authorList>
    </citation>
    <scope>NUCLEOTIDE SEQUENCE</scope>
</reference>
<dbReference type="PANTHER" id="PTHR32432">
    <property type="entry name" value="CELL DIVISION PROTEIN FTSA-RELATED"/>
    <property type="match status" value="1"/>
</dbReference>
<dbReference type="InterPro" id="IPR050696">
    <property type="entry name" value="FtsA/MreB"/>
</dbReference>